<evidence type="ECO:0000313" key="2">
    <source>
        <dbReference type="Proteomes" id="UP000284243"/>
    </source>
</evidence>
<gene>
    <name evidence="1" type="ORF">DWW57_12900</name>
</gene>
<evidence type="ECO:0008006" key="3">
    <source>
        <dbReference type="Google" id="ProtNLM"/>
    </source>
</evidence>
<name>A0A412TN55_9BACT</name>
<dbReference type="Pfam" id="PF14064">
    <property type="entry name" value="HmuY"/>
    <property type="match status" value="1"/>
</dbReference>
<dbReference type="RefSeq" id="WP_087394131.1">
    <property type="nucleotide sequence ID" value="NZ_JADMUD010000042.1"/>
</dbReference>
<dbReference type="Proteomes" id="UP000284243">
    <property type="component" value="Unassembled WGS sequence"/>
</dbReference>
<dbReference type="InterPro" id="IPR025921">
    <property type="entry name" value="HmuY"/>
</dbReference>
<evidence type="ECO:0000313" key="1">
    <source>
        <dbReference type="EMBL" id="RGU55254.1"/>
    </source>
</evidence>
<reference evidence="1 2" key="1">
    <citation type="submission" date="2018-08" db="EMBL/GenBank/DDBJ databases">
        <title>A genome reference for cultivated species of the human gut microbiota.</title>
        <authorList>
            <person name="Zou Y."/>
            <person name="Xue W."/>
            <person name="Luo G."/>
        </authorList>
    </citation>
    <scope>NUCLEOTIDE SEQUENCE [LARGE SCALE GENOMIC DNA]</scope>
    <source>
        <strain evidence="1 2">AF16-14</strain>
    </source>
</reference>
<dbReference type="CDD" id="cd12105">
    <property type="entry name" value="HmuY"/>
    <property type="match status" value="1"/>
</dbReference>
<dbReference type="AlphaFoldDB" id="A0A412TN55"/>
<sequence length="470" mass="50772">MKKVIYLLACVAFLGCYSCSDDDDGLKMQDISVEFAVSDAGMDGTGIDLGIKLSRATKESLDVTVQMISTEVSESDITVTPALTNGQVVVNIPAGQASGSFTVAKADGKSPEGNVKFRILSLSLSEGYKIGTLQEMNLSFSPIVSTGGKLTLEGNDGAEKYANMVYVDLSNNSQIQIKRKSWNLGFYCGDEFRVILNSSYATVAVASEKTDFAAVTLEDAQKAPNIAAGAMSEDFSADWIDDVEGDLTKTAFGMIAENAAENKVFFVASADNKTNTDGTENRSLWYKVKVTRNGEGYRVEYGKVGDTTPKTVEIAKNPIYNFVGLSLESGEKVDAQAEGKKWDIMWAYAAAVSQMASGPVTSFSQDVVTSNSVGGVETAVVMVDEQTTYDNFKVTDITSKADFEKKANVIGTTWRTPAMPGVTNAGVKTDRFYVLKDSYGNYYKLRFTKFGTGTDGTERGRPEIEYALLK</sequence>
<accession>A0A412TN55</accession>
<proteinExistence type="predicted"/>
<comment type="caution">
    <text evidence="1">The sequence shown here is derived from an EMBL/GenBank/DDBJ whole genome shotgun (WGS) entry which is preliminary data.</text>
</comment>
<protein>
    <recommendedName>
        <fullName evidence="3">HmuY protein</fullName>
    </recommendedName>
</protein>
<dbReference type="EMBL" id="QRYC01000019">
    <property type="protein sequence ID" value="RGU55254.1"/>
    <property type="molecule type" value="Genomic_DNA"/>
</dbReference>
<organism evidence="1 2">
    <name type="scientific">Odoribacter splanchnicus</name>
    <dbReference type="NCBI Taxonomy" id="28118"/>
    <lineage>
        <taxon>Bacteria</taxon>
        <taxon>Pseudomonadati</taxon>
        <taxon>Bacteroidota</taxon>
        <taxon>Bacteroidia</taxon>
        <taxon>Bacteroidales</taxon>
        <taxon>Odoribacteraceae</taxon>
        <taxon>Odoribacter</taxon>
    </lineage>
</organism>
<dbReference type="PROSITE" id="PS51257">
    <property type="entry name" value="PROKAR_LIPOPROTEIN"/>
    <property type="match status" value="1"/>
</dbReference>